<dbReference type="InterPro" id="IPR013217">
    <property type="entry name" value="Methyltransf_12"/>
</dbReference>
<evidence type="ECO:0000313" key="2">
    <source>
        <dbReference type="EMBL" id="ACL44613.1"/>
    </source>
</evidence>
<evidence type="ECO:0000259" key="1">
    <source>
        <dbReference type="Pfam" id="PF08242"/>
    </source>
</evidence>
<dbReference type="SUPFAM" id="SSF53335">
    <property type="entry name" value="S-adenosyl-L-methionine-dependent methyltransferases"/>
    <property type="match status" value="1"/>
</dbReference>
<dbReference type="EMBL" id="CP001344">
    <property type="protein sequence ID" value="ACL44613.1"/>
    <property type="molecule type" value="Genomic_DNA"/>
</dbReference>
<dbReference type="HOGENOM" id="CLU_096726_0_0_3"/>
<dbReference type="KEGG" id="cyn:Cyan7425_2252"/>
<dbReference type="Gene3D" id="3.40.50.150">
    <property type="entry name" value="Vaccinia Virus protein VP39"/>
    <property type="match status" value="1"/>
</dbReference>
<organism evidence="2">
    <name type="scientific">Cyanothece sp. (strain PCC 7425 / ATCC 29141)</name>
    <dbReference type="NCBI Taxonomy" id="395961"/>
    <lineage>
        <taxon>Bacteria</taxon>
        <taxon>Bacillati</taxon>
        <taxon>Cyanobacteriota</taxon>
        <taxon>Cyanophyceae</taxon>
        <taxon>Gomontiellales</taxon>
        <taxon>Cyanothecaceae</taxon>
        <taxon>Cyanothece</taxon>
    </lineage>
</organism>
<dbReference type="Pfam" id="PF08242">
    <property type="entry name" value="Methyltransf_12"/>
    <property type="match status" value="1"/>
</dbReference>
<keyword evidence="2" id="KW-0808">Transferase</keyword>
<feature type="domain" description="Methyltransferase type 12" evidence="1">
    <location>
        <begin position="51"/>
        <end position="144"/>
    </location>
</feature>
<dbReference type="CDD" id="cd02440">
    <property type="entry name" value="AdoMet_MTases"/>
    <property type="match status" value="1"/>
</dbReference>
<dbReference type="AlphaFoldDB" id="B8HVG1"/>
<dbReference type="InterPro" id="IPR029063">
    <property type="entry name" value="SAM-dependent_MTases_sf"/>
</dbReference>
<proteinExistence type="predicted"/>
<dbReference type="GO" id="GO:0032259">
    <property type="term" value="P:methylation"/>
    <property type="evidence" value="ECO:0007669"/>
    <property type="project" value="UniProtKB-KW"/>
</dbReference>
<reference evidence="2" key="1">
    <citation type="submission" date="2009-01" db="EMBL/GenBank/DDBJ databases">
        <title>Complete sequence of chromosome Cyanothece sp. PCC 7425.</title>
        <authorList>
            <consortium name="US DOE Joint Genome Institute"/>
            <person name="Lucas S."/>
            <person name="Copeland A."/>
            <person name="Lapidus A."/>
            <person name="Glavina del Rio T."/>
            <person name="Dalin E."/>
            <person name="Tice H."/>
            <person name="Bruce D."/>
            <person name="Goodwin L."/>
            <person name="Pitluck S."/>
            <person name="Sims D."/>
            <person name="Meineke L."/>
            <person name="Brettin T."/>
            <person name="Detter J.C."/>
            <person name="Han C."/>
            <person name="Larimer F."/>
            <person name="Land M."/>
            <person name="Hauser L."/>
            <person name="Kyrpides N."/>
            <person name="Ovchinnikova G."/>
            <person name="Liberton M."/>
            <person name="Stoeckel J."/>
            <person name="Banerjee A."/>
            <person name="Singh A."/>
            <person name="Page L."/>
            <person name="Sato H."/>
            <person name="Zhao L."/>
            <person name="Sherman L."/>
            <person name="Pakrasi H."/>
            <person name="Richardson P."/>
        </authorList>
    </citation>
    <scope>NUCLEOTIDE SEQUENCE</scope>
    <source>
        <strain evidence="2">PCC 7425</strain>
    </source>
</reference>
<keyword evidence="2" id="KW-0489">Methyltransferase</keyword>
<dbReference type="eggNOG" id="COG0500">
    <property type="taxonomic scope" value="Bacteria"/>
</dbReference>
<dbReference type="GO" id="GO:0008168">
    <property type="term" value="F:methyltransferase activity"/>
    <property type="evidence" value="ECO:0007669"/>
    <property type="project" value="UniProtKB-KW"/>
</dbReference>
<sequence length="238" mass="27169">MDLPSLDRTTSPKDLMYHSDPQNYFFWGGSALDSVQEMLELAGKTSIRALLDLPSGYGRELRFFKVAFPQTEITACDIDQDAVNFCVETFNVKGVYSNSDPLFIPITDQFDLIWCGSLFTHFGAENWHRLLHFCRQRLEIDGILIFATHGSFVAEFLRDGLLDLDLDKKGIQQILENFDICGFGYTDYFGQLNYGISLSSAAWVNLFLQQWPELKYYLIKQKGGVIGMIHSHSYAQDN</sequence>
<gene>
    <name evidence="2" type="ordered locus">Cyan7425_2252</name>
</gene>
<name>B8HVG1_CYAP4</name>
<dbReference type="STRING" id="395961.Cyan7425_2252"/>
<protein>
    <submittedName>
        <fullName evidence="2">Methyltransferase type 12</fullName>
    </submittedName>
</protein>
<accession>B8HVG1</accession>